<accession>A0A3D9XVC6</accession>
<dbReference type="GO" id="GO:0006313">
    <property type="term" value="P:DNA transposition"/>
    <property type="evidence" value="ECO:0007669"/>
    <property type="project" value="InterPro"/>
</dbReference>
<evidence type="ECO:0000313" key="3">
    <source>
        <dbReference type="EMBL" id="REF73598.1"/>
    </source>
</evidence>
<dbReference type="PANTHER" id="PTHR30007:SF1">
    <property type="entry name" value="BLR1914 PROTEIN"/>
    <property type="match status" value="1"/>
</dbReference>
<dbReference type="GO" id="GO:0004803">
    <property type="term" value="F:transposase activity"/>
    <property type="evidence" value="ECO:0007669"/>
    <property type="project" value="InterPro"/>
</dbReference>
<keyword evidence="1" id="KW-0472">Membrane</keyword>
<organism evidence="3 4">
    <name type="scientific">Paracoccus versutus</name>
    <name type="common">Thiobacillus versutus</name>
    <dbReference type="NCBI Taxonomy" id="34007"/>
    <lineage>
        <taxon>Bacteria</taxon>
        <taxon>Pseudomonadati</taxon>
        <taxon>Pseudomonadota</taxon>
        <taxon>Alphaproteobacteria</taxon>
        <taxon>Rhodobacterales</taxon>
        <taxon>Paracoccaceae</taxon>
        <taxon>Paracoccus</taxon>
    </lineage>
</organism>
<proteinExistence type="predicted"/>
<sequence>MSVFATIMTELAAQAQETGIVMIDATHAKAHRTASSLAVQKGGRGRLIGRTKGGLNSKLHVLADAKGRPIRMFLSAGQTSDCIGVQALLSSIPRAGALLADRGYDAGWFRNALIRMGISPCIPSRIGRKVPIPYDADLYRQRHRIENMFARLKDWRRIATRYDRCPILFLSACALAATVIYWL</sequence>
<name>A0A3D9XVC6_PARVE</name>
<dbReference type="EMBL" id="QTUJ01000001">
    <property type="protein sequence ID" value="REF73598.1"/>
    <property type="molecule type" value="Genomic_DNA"/>
</dbReference>
<dbReference type="InterPro" id="IPR002559">
    <property type="entry name" value="Transposase_11"/>
</dbReference>
<comment type="caution">
    <text evidence="3">The sequence shown here is derived from an EMBL/GenBank/DDBJ whole genome shotgun (WGS) entry which is preliminary data.</text>
</comment>
<evidence type="ECO:0000313" key="4">
    <source>
        <dbReference type="Proteomes" id="UP000256941"/>
    </source>
</evidence>
<feature type="transmembrane region" description="Helical" evidence="1">
    <location>
        <begin position="165"/>
        <end position="182"/>
    </location>
</feature>
<reference evidence="3 4" key="1">
    <citation type="submission" date="2018-08" db="EMBL/GenBank/DDBJ databases">
        <title>Genomic Encyclopedia of Archaeal and Bacterial Type Strains, Phase II (KMG-II): from individual species to whole genera.</title>
        <authorList>
            <person name="Goeker M."/>
        </authorList>
    </citation>
    <scope>NUCLEOTIDE SEQUENCE [LARGE SCALE GENOMIC DNA]</scope>
    <source>
        <strain evidence="3 4">DSM 17099</strain>
    </source>
</reference>
<gene>
    <name evidence="3" type="ORF">BDD41_2167</name>
</gene>
<dbReference type="NCBIfam" id="NF033580">
    <property type="entry name" value="transpos_IS5_3"/>
    <property type="match status" value="1"/>
</dbReference>
<evidence type="ECO:0000259" key="2">
    <source>
        <dbReference type="Pfam" id="PF01609"/>
    </source>
</evidence>
<dbReference type="Proteomes" id="UP000256941">
    <property type="component" value="Unassembled WGS sequence"/>
</dbReference>
<feature type="domain" description="Transposase IS4-like" evidence="2">
    <location>
        <begin position="18"/>
        <end position="163"/>
    </location>
</feature>
<keyword evidence="1" id="KW-0812">Transmembrane</keyword>
<dbReference type="GO" id="GO:0003677">
    <property type="term" value="F:DNA binding"/>
    <property type="evidence" value="ECO:0007669"/>
    <property type="project" value="InterPro"/>
</dbReference>
<keyword evidence="1" id="KW-1133">Transmembrane helix</keyword>
<dbReference type="PANTHER" id="PTHR30007">
    <property type="entry name" value="PHP DOMAIN PROTEIN"/>
    <property type="match status" value="1"/>
</dbReference>
<dbReference type="AlphaFoldDB" id="A0A3D9XVC6"/>
<evidence type="ECO:0000256" key="1">
    <source>
        <dbReference type="SAM" id="Phobius"/>
    </source>
</evidence>
<protein>
    <submittedName>
        <fullName evidence="3">Transposase</fullName>
    </submittedName>
</protein>
<dbReference type="Pfam" id="PF01609">
    <property type="entry name" value="DDE_Tnp_1"/>
    <property type="match status" value="1"/>
</dbReference>